<proteinExistence type="inferred from homology"/>
<gene>
    <name evidence="10" type="ORF">ACI2L5_20005</name>
</gene>
<sequence>MSRPLNAINVPGRTSFLEEIFRGALRLDLVHPFPAQPESDRKQGDALVAEAKEFARGLVDPALVEKTGELPREAIKRLRESSYLKLQSPRKLGGLALSDLNAFRVIQAISSWSLPLGLVVAVQNSIGFAPLVQILPEGPLRDMLSERVARGLISAFADTEPSGAANLRRETVAVPTEDGHGYLVSGEKVFSGNAPFAELLGVVATVQEDGREMRRLVVVDPDAPGVRRSAEHEFMGIKGFPNGGFTLDRVRVPRDHVFVEKPSAHDVRITAQAGGLAILGRMYLIAAPSLAIAKLCLEWSRGFVRRRRVDGVPLAEYEEIQHLIGQSLADTFALEAVAEWSLLCEDAGLNPLFEQVVAKNLCSLLCWGVVDRTMSLFAAEGYETAASKAARGAPPVPLERSFRDARNLRISGGVDFQLDYWLSKLAIFSYHRAGVLDEGQGAEQAAEARERLTVALTPRNQRHLAELHDSVEEFRARCAALAKAYPDDETLFAQEHTLIAVARWATEIMAASLVLARAARRTAEHDTEAQDLADIYCTGALRRIAEYAREALEEERPDTGRVTRRWITGDGHGGLLDDIVADVTDPDTSGPGTSGPDVS</sequence>
<evidence type="ECO:0000256" key="5">
    <source>
        <dbReference type="RuleBase" id="RU362125"/>
    </source>
</evidence>
<feature type="domain" description="Acyl-CoA dehydrogenase/oxidase N-terminal" evidence="9">
    <location>
        <begin position="46"/>
        <end position="133"/>
    </location>
</feature>
<feature type="region of interest" description="Disordered" evidence="6">
    <location>
        <begin position="572"/>
        <end position="599"/>
    </location>
</feature>
<comment type="similarity">
    <text evidence="2 5">Belongs to the acyl-CoA dehydrogenase family.</text>
</comment>
<evidence type="ECO:0000256" key="3">
    <source>
        <dbReference type="ARBA" id="ARBA00022630"/>
    </source>
</evidence>
<dbReference type="Pfam" id="PF02771">
    <property type="entry name" value="Acyl-CoA_dh_N"/>
    <property type="match status" value="1"/>
</dbReference>
<keyword evidence="4 5" id="KW-0274">FAD</keyword>
<dbReference type="PANTHER" id="PTHR43884:SF40">
    <property type="entry name" value="ACYL-COA DEHYDROGENASE"/>
    <property type="match status" value="1"/>
</dbReference>
<dbReference type="Gene3D" id="2.40.110.10">
    <property type="entry name" value="Butyryl-CoA Dehydrogenase, subunit A, domain 2"/>
    <property type="match status" value="1"/>
</dbReference>
<protein>
    <submittedName>
        <fullName evidence="10">Acyl-CoA dehydrogenase family protein</fullName>
        <ecNumber evidence="10">1.-.-.-</ecNumber>
    </submittedName>
</protein>
<dbReference type="InterPro" id="IPR037069">
    <property type="entry name" value="AcylCoA_DH/ox_N_sf"/>
</dbReference>
<dbReference type="SUPFAM" id="SSF47203">
    <property type="entry name" value="Acyl-CoA dehydrogenase C-terminal domain-like"/>
    <property type="match status" value="1"/>
</dbReference>
<dbReference type="Proteomes" id="UP001620295">
    <property type="component" value="Unassembled WGS sequence"/>
</dbReference>
<dbReference type="GO" id="GO:0016491">
    <property type="term" value="F:oxidoreductase activity"/>
    <property type="evidence" value="ECO:0007669"/>
    <property type="project" value="UniProtKB-KW"/>
</dbReference>
<dbReference type="InterPro" id="IPR013786">
    <property type="entry name" value="AcylCoA_DH/ox_N"/>
</dbReference>
<keyword evidence="3 5" id="KW-0285">Flavoprotein</keyword>
<organism evidence="10 11">
    <name type="scientific">Streptomyces milbemycinicus</name>
    <dbReference type="NCBI Taxonomy" id="476552"/>
    <lineage>
        <taxon>Bacteria</taxon>
        <taxon>Bacillati</taxon>
        <taxon>Actinomycetota</taxon>
        <taxon>Actinomycetes</taxon>
        <taxon>Kitasatosporales</taxon>
        <taxon>Streptomycetaceae</taxon>
        <taxon>Streptomyces</taxon>
    </lineage>
</organism>
<dbReference type="Pfam" id="PF00441">
    <property type="entry name" value="Acyl-CoA_dh_1"/>
    <property type="match status" value="1"/>
</dbReference>
<dbReference type="CDD" id="cd00567">
    <property type="entry name" value="ACAD"/>
    <property type="match status" value="1"/>
</dbReference>
<feature type="domain" description="Acyl-CoA oxidase/dehydrogenase middle" evidence="8">
    <location>
        <begin position="155"/>
        <end position="250"/>
    </location>
</feature>
<dbReference type="InterPro" id="IPR036250">
    <property type="entry name" value="AcylCo_DH-like_C"/>
</dbReference>
<name>A0ABW8LMQ4_9ACTN</name>
<dbReference type="RefSeq" id="WP_358640437.1">
    <property type="nucleotide sequence ID" value="NZ_JBFAEV010000016.1"/>
</dbReference>
<evidence type="ECO:0000259" key="8">
    <source>
        <dbReference type="Pfam" id="PF02770"/>
    </source>
</evidence>
<dbReference type="PANTHER" id="PTHR43884">
    <property type="entry name" value="ACYL-COA DEHYDROGENASE"/>
    <property type="match status" value="1"/>
</dbReference>
<keyword evidence="11" id="KW-1185">Reference proteome</keyword>
<evidence type="ECO:0000259" key="9">
    <source>
        <dbReference type="Pfam" id="PF02771"/>
    </source>
</evidence>
<reference evidence="10 11" key="1">
    <citation type="submission" date="2024-11" db="EMBL/GenBank/DDBJ databases">
        <title>The Natural Products Discovery Center: Release of the First 8490 Sequenced Strains for Exploring Actinobacteria Biosynthetic Diversity.</title>
        <authorList>
            <person name="Kalkreuter E."/>
            <person name="Kautsar S.A."/>
            <person name="Yang D."/>
            <person name="Bader C.D."/>
            <person name="Teijaro C.N."/>
            <person name="Fluegel L."/>
            <person name="Davis C.M."/>
            <person name="Simpson J.R."/>
            <person name="Lauterbach L."/>
            <person name="Steele A.D."/>
            <person name="Gui C."/>
            <person name="Meng S."/>
            <person name="Li G."/>
            <person name="Viehrig K."/>
            <person name="Ye F."/>
            <person name="Su P."/>
            <person name="Kiefer A.F."/>
            <person name="Nichols A."/>
            <person name="Cepeda A.J."/>
            <person name="Yan W."/>
            <person name="Fan B."/>
            <person name="Jiang Y."/>
            <person name="Adhikari A."/>
            <person name="Zheng C.-J."/>
            <person name="Schuster L."/>
            <person name="Cowan T.M."/>
            <person name="Smanski M.J."/>
            <person name="Chevrette M.G."/>
            <person name="De Carvalho L.P.S."/>
            <person name="Shen B."/>
        </authorList>
    </citation>
    <scope>NUCLEOTIDE SEQUENCE [LARGE SCALE GENOMIC DNA]</scope>
    <source>
        <strain evidence="10 11">NPDC020863</strain>
    </source>
</reference>
<evidence type="ECO:0000256" key="6">
    <source>
        <dbReference type="SAM" id="MobiDB-lite"/>
    </source>
</evidence>
<evidence type="ECO:0000256" key="1">
    <source>
        <dbReference type="ARBA" id="ARBA00001974"/>
    </source>
</evidence>
<dbReference type="Gene3D" id="1.10.540.10">
    <property type="entry name" value="Acyl-CoA dehydrogenase/oxidase, N-terminal domain"/>
    <property type="match status" value="1"/>
</dbReference>
<dbReference type="EMBL" id="JBJDQH010000006">
    <property type="protein sequence ID" value="MFK4267201.1"/>
    <property type="molecule type" value="Genomic_DNA"/>
</dbReference>
<dbReference type="InterPro" id="IPR006091">
    <property type="entry name" value="Acyl-CoA_Oxase/DH_mid-dom"/>
</dbReference>
<accession>A0ABW8LMQ4</accession>
<dbReference type="SUPFAM" id="SSF56645">
    <property type="entry name" value="Acyl-CoA dehydrogenase NM domain-like"/>
    <property type="match status" value="1"/>
</dbReference>
<dbReference type="InterPro" id="IPR009075">
    <property type="entry name" value="AcylCo_DH/oxidase_C"/>
</dbReference>
<dbReference type="InterPro" id="IPR009100">
    <property type="entry name" value="AcylCoA_DH/oxidase_NM_dom_sf"/>
</dbReference>
<evidence type="ECO:0000256" key="4">
    <source>
        <dbReference type="ARBA" id="ARBA00022827"/>
    </source>
</evidence>
<comment type="caution">
    <text evidence="10">The sequence shown here is derived from an EMBL/GenBank/DDBJ whole genome shotgun (WGS) entry which is preliminary data.</text>
</comment>
<dbReference type="InterPro" id="IPR046373">
    <property type="entry name" value="Acyl-CoA_Oxase/DH_mid-dom_sf"/>
</dbReference>
<comment type="cofactor">
    <cofactor evidence="1 5">
        <name>FAD</name>
        <dbReference type="ChEBI" id="CHEBI:57692"/>
    </cofactor>
</comment>
<feature type="domain" description="Acyl-CoA dehydrogenase/oxidase C-terminal" evidence="7">
    <location>
        <begin position="284"/>
        <end position="414"/>
    </location>
</feature>
<evidence type="ECO:0000259" key="7">
    <source>
        <dbReference type="Pfam" id="PF00441"/>
    </source>
</evidence>
<dbReference type="Gene3D" id="1.20.140.10">
    <property type="entry name" value="Butyryl-CoA Dehydrogenase, subunit A, domain 3"/>
    <property type="match status" value="2"/>
</dbReference>
<evidence type="ECO:0000313" key="11">
    <source>
        <dbReference type="Proteomes" id="UP001620295"/>
    </source>
</evidence>
<dbReference type="Pfam" id="PF02770">
    <property type="entry name" value="Acyl-CoA_dh_M"/>
    <property type="match status" value="1"/>
</dbReference>
<evidence type="ECO:0000256" key="2">
    <source>
        <dbReference type="ARBA" id="ARBA00009347"/>
    </source>
</evidence>
<evidence type="ECO:0000313" key="10">
    <source>
        <dbReference type="EMBL" id="MFK4267201.1"/>
    </source>
</evidence>
<keyword evidence="5 10" id="KW-0560">Oxidoreductase</keyword>
<dbReference type="EC" id="1.-.-.-" evidence="10"/>